<dbReference type="GO" id="GO:0005829">
    <property type="term" value="C:cytosol"/>
    <property type="evidence" value="ECO:0007669"/>
    <property type="project" value="TreeGrafter"/>
</dbReference>
<evidence type="ECO:0000256" key="2">
    <source>
        <dbReference type="ARBA" id="ARBA00001947"/>
    </source>
</evidence>
<evidence type="ECO:0000256" key="5">
    <source>
        <dbReference type="ARBA" id="ARBA00022723"/>
    </source>
</evidence>
<keyword evidence="6 11" id="KW-0378">Hydrolase</keyword>
<keyword evidence="5" id="KW-0479">Metal-binding</keyword>
<comment type="cofactor">
    <cofactor evidence="1">
        <name>Mg(2+)</name>
        <dbReference type="ChEBI" id="CHEBI:18420"/>
    </cofactor>
</comment>
<dbReference type="Gene3D" id="3.90.79.20">
    <property type="match status" value="1"/>
</dbReference>
<organism evidence="11 12">
    <name type="scientific">Candidatus Avitreponema avistercoris</name>
    <dbReference type="NCBI Taxonomy" id="2840705"/>
    <lineage>
        <taxon>Bacteria</taxon>
        <taxon>Pseudomonadati</taxon>
        <taxon>Spirochaetota</taxon>
        <taxon>Spirochaetia</taxon>
        <taxon>Spirochaetales</taxon>
        <taxon>Candidatus Avitreponema</taxon>
    </lineage>
</organism>
<comment type="cofactor">
    <cofactor evidence="2">
        <name>Zn(2+)</name>
        <dbReference type="ChEBI" id="CHEBI:29105"/>
    </cofactor>
</comment>
<evidence type="ECO:0000256" key="8">
    <source>
        <dbReference type="ARBA" id="ARBA00023027"/>
    </source>
</evidence>
<dbReference type="Proteomes" id="UP000823616">
    <property type="component" value="Unassembled WGS sequence"/>
</dbReference>
<evidence type="ECO:0000313" key="12">
    <source>
        <dbReference type="Proteomes" id="UP000823616"/>
    </source>
</evidence>
<comment type="similarity">
    <text evidence="3">Belongs to the Nudix hydrolase family. NudC subfamily.</text>
</comment>
<dbReference type="GO" id="GO:0035529">
    <property type="term" value="F:NADH pyrophosphatase activity"/>
    <property type="evidence" value="ECO:0007669"/>
    <property type="project" value="TreeGrafter"/>
</dbReference>
<gene>
    <name evidence="11" type="primary">nudC</name>
    <name evidence="11" type="ORF">IAA96_04850</name>
</gene>
<reference evidence="11" key="2">
    <citation type="journal article" date="2021" name="PeerJ">
        <title>Extensive microbial diversity within the chicken gut microbiome revealed by metagenomics and culture.</title>
        <authorList>
            <person name="Gilroy R."/>
            <person name="Ravi A."/>
            <person name="Getino M."/>
            <person name="Pursley I."/>
            <person name="Horton D.L."/>
            <person name="Alikhan N.F."/>
            <person name="Baker D."/>
            <person name="Gharbi K."/>
            <person name="Hall N."/>
            <person name="Watson M."/>
            <person name="Adriaenssens E.M."/>
            <person name="Foster-Nyarko E."/>
            <person name="Jarju S."/>
            <person name="Secka A."/>
            <person name="Antonio M."/>
            <person name="Oren A."/>
            <person name="Chaudhuri R.R."/>
            <person name="La Ragione R."/>
            <person name="Hildebrand F."/>
            <person name="Pallen M.J."/>
        </authorList>
    </citation>
    <scope>NUCLEOTIDE SEQUENCE</scope>
    <source>
        <strain evidence="11">B3-4054</strain>
    </source>
</reference>
<dbReference type="InterPro" id="IPR049734">
    <property type="entry name" value="NudC-like_C"/>
</dbReference>
<keyword evidence="8" id="KW-0520">NAD</keyword>
<dbReference type="GO" id="GO:0006742">
    <property type="term" value="P:NADP+ catabolic process"/>
    <property type="evidence" value="ECO:0007669"/>
    <property type="project" value="TreeGrafter"/>
</dbReference>
<evidence type="ECO:0000256" key="3">
    <source>
        <dbReference type="ARBA" id="ARBA00009595"/>
    </source>
</evidence>
<dbReference type="GO" id="GO:0046872">
    <property type="term" value="F:metal ion binding"/>
    <property type="evidence" value="ECO:0007669"/>
    <property type="project" value="UniProtKB-KW"/>
</dbReference>
<sequence>MIHEIGAHRLDNAFRNRQAERGDFAFCFDRDGACFFPPGNGAFPPRMQDYPEQVFPDGGLPPAEYLFAIDGSAFFLLPEAKESGAEFFLQKAGWQKKPPSVFRTLQPGYMGFAGITAKHIALWRFRHRFCGRCGARTQPSKTERAEVCPACSLTVYPEIMPAVITAVTDGDRLLMARSKSGTYPHFALIAGFTEIGETLEQTVVREVREETGLRVKNIRYAGSQPWGFSGTQMTAFFAELDGSPEIRLQESELAEARWFARADIPLPPDEASIGGMMIRLFKEQGKPDFLRAQDFQAPVL</sequence>
<name>A0A9D9EM99_9SPIR</name>
<dbReference type="SUPFAM" id="SSF55811">
    <property type="entry name" value="Nudix"/>
    <property type="match status" value="1"/>
</dbReference>
<evidence type="ECO:0000256" key="9">
    <source>
        <dbReference type="ARBA" id="ARBA00023679"/>
    </source>
</evidence>
<dbReference type="PROSITE" id="PS51462">
    <property type="entry name" value="NUDIX"/>
    <property type="match status" value="1"/>
</dbReference>
<dbReference type="Pfam" id="PF09297">
    <property type="entry name" value="Zn_ribbon_NUD"/>
    <property type="match status" value="1"/>
</dbReference>
<dbReference type="EC" id="3.6.1.22" evidence="4"/>
<dbReference type="InterPro" id="IPR015376">
    <property type="entry name" value="Znr_NADH_PPase"/>
</dbReference>
<dbReference type="AlphaFoldDB" id="A0A9D9EM99"/>
<reference evidence="11" key="1">
    <citation type="submission" date="2020-10" db="EMBL/GenBank/DDBJ databases">
        <authorList>
            <person name="Gilroy R."/>
        </authorList>
    </citation>
    <scope>NUCLEOTIDE SEQUENCE</scope>
    <source>
        <strain evidence="11">B3-4054</strain>
    </source>
</reference>
<evidence type="ECO:0000313" key="11">
    <source>
        <dbReference type="EMBL" id="MBO8450417.1"/>
    </source>
</evidence>
<comment type="catalytic activity">
    <reaction evidence="9">
        <text>a 5'-end NAD(+)-phospho-ribonucleoside in mRNA + H2O = a 5'-end phospho-adenosine-phospho-ribonucleoside in mRNA + beta-nicotinamide D-ribonucleotide + 2 H(+)</text>
        <dbReference type="Rhea" id="RHEA:60876"/>
        <dbReference type="Rhea" id="RHEA-COMP:15698"/>
        <dbReference type="Rhea" id="RHEA-COMP:15719"/>
        <dbReference type="ChEBI" id="CHEBI:14649"/>
        <dbReference type="ChEBI" id="CHEBI:15377"/>
        <dbReference type="ChEBI" id="CHEBI:15378"/>
        <dbReference type="ChEBI" id="CHEBI:144029"/>
        <dbReference type="ChEBI" id="CHEBI:144051"/>
    </reaction>
    <physiologicalReaction direction="left-to-right" evidence="9">
        <dbReference type="Rhea" id="RHEA:60877"/>
    </physiologicalReaction>
</comment>
<feature type="domain" description="Nudix hydrolase" evidence="10">
    <location>
        <begin position="158"/>
        <end position="282"/>
    </location>
</feature>
<evidence type="ECO:0000256" key="1">
    <source>
        <dbReference type="ARBA" id="ARBA00001946"/>
    </source>
</evidence>
<comment type="caution">
    <text evidence="11">The sequence shown here is derived from an EMBL/GenBank/DDBJ whole genome shotgun (WGS) entry which is preliminary data.</text>
</comment>
<dbReference type="Pfam" id="PF00293">
    <property type="entry name" value="NUDIX"/>
    <property type="match status" value="1"/>
</dbReference>
<evidence type="ECO:0000259" key="10">
    <source>
        <dbReference type="PROSITE" id="PS51462"/>
    </source>
</evidence>
<dbReference type="InterPro" id="IPR015797">
    <property type="entry name" value="NUDIX_hydrolase-like_dom_sf"/>
</dbReference>
<keyword evidence="7" id="KW-0460">Magnesium</keyword>
<dbReference type="EMBL" id="JADIMS010000081">
    <property type="protein sequence ID" value="MBO8450417.1"/>
    <property type="molecule type" value="Genomic_DNA"/>
</dbReference>
<dbReference type="InterPro" id="IPR050241">
    <property type="entry name" value="NAD-cap_RNA_hydrolase_NudC"/>
</dbReference>
<accession>A0A9D9EM99</accession>
<dbReference type="Gene3D" id="3.90.79.10">
    <property type="entry name" value="Nucleoside Triphosphate Pyrophosphohydrolase"/>
    <property type="match status" value="1"/>
</dbReference>
<dbReference type="PANTHER" id="PTHR42904">
    <property type="entry name" value="NUDIX HYDROLASE, NUDC SUBFAMILY"/>
    <property type="match status" value="1"/>
</dbReference>
<evidence type="ECO:0000256" key="4">
    <source>
        <dbReference type="ARBA" id="ARBA00012381"/>
    </source>
</evidence>
<evidence type="ECO:0000256" key="7">
    <source>
        <dbReference type="ARBA" id="ARBA00022842"/>
    </source>
</evidence>
<dbReference type="InterPro" id="IPR000086">
    <property type="entry name" value="NUDIX_hydrolase_dom"/>
</dbReference>
<dbReference type="PANTHER" id="PTHR42904:SF6">
    <property type="entry name" value="NAD-CAPPED RNA HYDROLASE NUDT12"/>
    <property type="match status" value="1"/>
</dbReference>
<evidence type="ECO:0000256" key="6">
    <source>
        <dbReference type="ARBA" id="ARBA00022801"/>
    </source>
</evidence>
<dbReference type="NCBIfam" id="NF001299">
    <property type="entry name" value="PRK00241.1"/>
    <property type="match status" value="1"/>
</dbReference>
<dbReference type="InterPro" id="IPR020084">
    <property type="entry name" value="NUDIX_hydrolase_CS"/>
</dbReference>
<dbReference type="CDD" id="cd03429">
    <property type="entry name" value="NUDIX_NADH_pyrophosphatase_Nudt13"/>
    <property type="match status" value="1"/>
</dbReference>
<dbReference type="GO" id="GO:0019677">
    <property type="term" value="P:NAD+ catabolic process"/>
    <property type="evidence" value="ECO:0007669"/>
    <property type="project" value="TreeGrafter"/>
</dbReference>
<proteinExistence type="inferred from homology"/>
<protein>
    <recommendedName>
        <fullName evidence="4">NAD(+) diphosphatase</fullName>
        <ecNumber evidence="4">3.6.1.22</ecNumber>
    </recommendedName>
</protein>
<dbReference type="PROSITE" id="PS00893">
    <property type="entry name" value="NUDIX_BOX"/>
    <property type="match status" value="1"/>
</dbReference>